<comment type="similarity">
    <text evidence="1">Belongs to the helicase family.</text>
</comment>
<protein>
    <recommendedName>
        <fullName evidence="1">ATP-dependent DNA helicase</fullName>
        <ecNumber evidence="1">5.6.2.3</ecNumber>
    </recommendedName>
</protein>
<dbReference type="OrthoDB" id="5116at2759"/>
<comment type="catalytic activity">
    <reaction evidence="1">
        <text>ATP + H2O = ADP + phosphate + H(+)</text>
        <dbReference type="Rhea" id="RHEA:13065"/>
        <dbReference type="ChEBI" id="CHEBI:15377"/>
        <dbReference type="ChEBI" id="CHEBI:15378"/>
        <dbReference type="ChEBI" id="CHEBI:30616"/>
        <dbReference type="ChEBI" id="CHEBI:43474"/>
        <dbReference type="ChEBI" id="CHEBI:456216"/>
        <dbReference type="EC" id="5.6.2.3"/>
    </reaction>
</comment>
<reference evidence="3 4" key="1">
    <citation type="journal article" date="2018" name="Mol. Biol. Evol.">
        <title>Analysis of the draft genome of the red seaweed Gracilariopsis chorda provides insights into genome size evolution in Rhodophyta.</title>
        <authorList>
            <person name="Lee J."/>
            <person name="Yang E.C."/>
            <person name="Graf L."/>
            <person name="Yang J.H."/>
            <person name="Qiu H."/>
            <person name="Zel Zion U."/>
            <person name="Chan C.X."/>
            <person name="Stephens T.G."/>
            <person name="Weber A.P.M."/>
            <person name="Boo G.H."/>
            <person name="Boo S.M."/>
            <person name="Kim K.M."/>
            <person name="Shin Y."/>
            <person name="Jung M."/>
            <person name="Lee S.J."/>
            <person name="Yim H.S."/>
            <person name="Lee J.H."/>
            <person name="Bhattacharya D."/>
            <person name="Yoon H.S."/>
        </authorList>
    </citation>
    <scope>NUCLEOTIDE SEQUENCE [LARGE SCALE GENOMIC DNA]</scope>
    <source>
        <strain evidence="3 4">SKKU-2015</strain>
        <tissue evidence="3">Whole body</tissue>
    </source>
</reference>
<dbReference type="GO" id="GO:0000723">
    <property type="term" value="P:telomere maintenance"/>
    <property type="evidence" value="ECO:0007669"/>
    <property type="project" value="InterPro"/>
</dbReference>
<name>A0A2V3IQD2_9FLOR</name>
<dbReference type="SUPFAM" id="SSF52540">
    <property type="entry name" value="P-loop containing nucleoside triphosphate hydrolases"/>
    <property type="match status" value="1"/>
</dbReference>
<gene>
    <name evidence="3" type="ORF">BWQ96_05938</name>
</gene>
<comment type="cofactor">
    <cofactor evidence="1">
        <name>Mg(2+)</name>
        <dbReference type="ChEBI" id="CHEBI:18420"/>
    </cofactor>
</comment>
<keyword evidence="1" id="KW-0067">ATP-binding</keyword>
<dbReference type="InterPro" id="IPR027417">
    <property type="entry name" value="P-loop_NTPase"/>
</dbReference>
<keyword evidence="4" id="KW-1185">Reference proteome</keyword>
<keyword evidence="1" id="KW-0378">Hydrolase</keyword>
<organism evidence="3 4">
    <name type="scientific">Gracilariopsis chorda</name>
    <dbReference type="NCBI Taxonomy" id="448386"/>
    <lineage>
        <taxon>Eukaryota</taxon>
        <taxon>Rhodophyta</taxon>
        <taxon>Florideophyceae</taxon>
        <taxon>Rhodymeniophycidae</taxon>
        <taxon>Gracilariales</taxon>
        <taxon>Gracilariaceae</taxon>
        <taxon>Gracilariopsis</taxon>
    </lineage>
</organism>
<feature type="domain" description="DNA helicase Pif1-like DEAD-box helicase" evidence="2">
    <location>
        <begin position="42"/>
        <end position="213"/>
    </location>
</feature>
<dbReference type="GO" id="GO:0043139">
    <property type="term" value="F:5'-3' DNA helicase activity"/>
    <property type="evidence" value="ECO:0007669"/>
    <property type="project" value="UniProtKB-EC"/>
</dbReference>
<dbReference type="GO" id="GO:0006281">
    <property type="term" value="P:DNA repair"/>
    <property type="evidence" value="ECO:0007669"/>
    <property type="project" value="UniProtKB-KW"/>
</dbReference>
<comment type="caution">
    <text evidence="3">The sequence shown here is derived from an EMBL/GenBank/DDBJ whole genome shotgun (WGS) entry which is preliminary data.</text>
</comment>
<dbReference type="GO" id="GO:0016887">
    <property type="term" value="F:ATP hydrolysis activity"/>
    <property type="evidence" value="ECO:0007669"/>
    <property type="project" value="RHEA"/>
</dbReference>
<dbReference type="GO" id="GO:0005524">
    <property type="term" value="F:ATP binding"/>
    <property type="evidence" value="ECO:0007669"/>
    <property type="project" value="UniProtKB-KW"/>
</dbReference>
<dbReference type="EC" id="5.6.2.3" evidence="1"/>
<dbReference type="EMBL" id="NBIV01000095">
    <property type="protein sequence ID" value="PXF44311.1"/>
    <property type="molecule type" value="Genomic_DNA"/>
</dbReference>
<evidence type="ECO:0000313" key="4">
    <source>
        <dbReference type="Proteomes" id="UP000247409"/>
    </source>
</evidence>
<dbReference type="GO" id="GO:0006310">
    <property type="term" value="P:DNA recombination"/>
    <property type="evidence" value="ECO:0007669"/>
    <property type="project" value="UniProtKB-KW"/>
</dbReference>
<dbReference type="STRING" id="448386.A0A2V3IQD2"/>
<dbReference type="Pfam" id="PF05970">
    <property type="entry name" value="PIF1"/>
    <property type="match status" value="1"/>
</dbReference>
<keyword evidence="1" id="KW-0233">DNA recombination</keyword>
<dbReference type="PANTHER" id="PTHR47642:SF5">
    <property type="entry name" value="ATP-DEPENDENT DNA HELICASE"/>
    <property type="match status" value="1"/>
</dbReference>
<dbReference type="Gene3D" id="3.40.50.300">
    <property type="entry name" value="P-loop containing nucleotide triphosphate hydrolases"/>
    <property type="match status" value="1"/>
</dbReference>
<dbReference type="PANTHER" id="PTHR47642">
    <property type="entry name" value="ATP-DEPENDENT DNA HELICASE"/>
    <property type="match status" value="1"/>
</dbReference>
<keyword evidence="1" id="KW-0234">DNA repair</keyword>
<evidence type="ECO:0000259" key="2">
    <source>
        <dbReference type="Pfam" id="PF05970"/>
    </source>
</evidence>
<keyword evidence="1" id="KW-0547">Nucleotide-binding</keyword>
<evidence type="ECO:0000256" key="1">
    <source>
        <dbReference type="RuleBase" id="RU363044"/>
    </source>
</evidence>
<dbReference type="Proteomes" id="UP000247409">
    <property type="component" value="Unassembled WGS sequence"/>
</dbReference>
<accession>A0A2V3IQD2</accession>
<keyword evidence="1" id="KW-0227">DNA damage</keyword>
<evidence type="ECO:0000313" key="3">
    <source>
        <dbReference type="EMBL" id="PXF44311.1"/>
    </source>
</evidence>
<dbReference type="InterPro" id="IPR051055">
    <property type="entry name" value="PIF1_helicase"/>
</dbReference>
<proteinExistence type="inferred from homology"/>
<sequence>MWKAASVPSQDFYITKLPREHRRGSSASESLDLLQRKVITAGLNGRHVFITGFAGTGKKFTLFELIKSFRKDGRRAAVTASTGSAGVAIGGSTVHSFLHLGLGDLSLLQARTRTISNVSLQKKLQAVDTLVVDEISMIDGHLFDLVEAVCSAARQKRFYFSKVPENEVSRSAFGGLQIVVCGDFFQLAPVQSRFNSNISFAFESKAWRKTIEIFFCSTHSSSPGLSSFLWYFI</sequence>
<keyword evidence="1 3" id="KW-0347">Helicase</keyword>
<dbReference type="AlphaFoldDB" id="A0A2V3IQD2"/>
<dbReference type="InterPro" id="IPR010285">
    <property type="entry name" value="DNA_helicase_pif1-like_DEAD"/>
</dbReference>